<evidence type="ECO:0000313" key="4">
    <source>
        <dbReference type="Proteomes" id="UP001501612"/>
    </source>
</evidence>
<keyword evidence="3" id="KW-0378">Hydrolase</keyword>
<feature type="transmembrane region" description="Helical" evidence="1">
    <location>
        <begin position="93"/>
        <end position="114"/>
    </location>
</feature>
<dbReference type="EMBL" id="BAAAMY010000006">
    <property type="protein sequence ID" value="GAA1923937.1"/>
    <property type="molecule type" value="Genomic_DNA"/>
</dbReference>
<keyword evidence="3" id="KW-0255">Endonuclease</keyword>
<dbReference type="Gene3D" id="3.60.10.10">
    <property type="entry name" value="Endonuclease/exonuclease/phosphatase"/>
    <property type="match status" value="1"/>
</dbReference>
<feature type="transmembrane region" description="Helical" evidence="1">
    <location>
        <begin position="30"/>
        <end position="49"/>
    </location>
</feature>
<sequence>MFAFTASRDFFAVVVRPGALATVGAMVRRGVVVAVLLVLLVPAAALTVLRLGDPGWVLAVQAVTFAPAALVLYALALLVLVVAALRSAGGARLLAGVVAVLVVVPLALHASWFAPQVAGAEPAAAPDAVPLRVMTSNLLRGDGDPADVVAAAREARADLVVLPEATARTTRALGRLGADEAWPHRAGRAGADIEGTLVLSADPVRDVRVLPTQLDSVAFTVERGDRDLRVLAVHPIAPYDGAAGWRRDHAAILAAVRRERPDVVLGDFNATMDHRPMRRLAAEGYRTATEVANEGWRPTWPVNGLFSLGPLPLPRSAEIDHVLVRDGTAVLGTERHLVAGTDHLALSADLRLR</sequence>
<dbReference type="GO" id="GO:0004519">
    <property type="term" value="F:endonuclease activity"/>
    <property type="evidence" value="ECO:0007669"/>
    <property type="project" value="UniProtKB-KW"/>
</dbReference>
<evidence type="ECO:0000313" key="3">
    <source>
        <dbReference type="EMBL" id="GAA1923937.1"/>
    </source>
</evidence>
<gene>
    <name evidence="3" type="ORF">GCM10009737_26950</name>
</gene>
<keyword evidence="4" id="KW-1185">Reference proteome</keyword>
<keyword evidence="1" id="KW-0472">Membrane</keyword>
<dbReference type="SUPFAM" id="SSF56219">
    <property type="entry name" value="DNase I-like"/>
    <property type="match status" value="1"/>
</dbReference>
<protein>
    <submittedName>
        <fullName evidence="3">Endonuclease/exonuclease/phosphatase family protein</fullName>
    </submittedName>
</protein>
<dbReference type="Pfam" id="PF03372">
    <property type="entry name" value="Exo_endo_phos"/>
    <property type="match status" value="1"/>
</dbReference>
<name>A0ABN2PL49_9ACTN</name>
<proteinExistence type="predicted"/>
<keyword evidence="1" id="KW-0812">Transmembrane</keyword>
<dbReference type="Proteomes" id="UP001501612">
    <property type="component" value="Unassembled WGS sequence"/>
</dbReference>
<evidence type="ECO:0000259" key="2">
    <source>
        <dbReference type="Pfam" id="PF03372"/>
    </source>
</evidence>
<comment type="caution">
    <text evidence="3">The sequence shown here is derived from an EMBL/GenBank/DDBJ whole genome shotgun (WGS) entry which is preliminary data.</text>
</comment>
<feature type="transmembrane region" description="Helical" evidence="1">
    <location>
        <begin position="55"/>
        <end position="81"/>
    </location>
</feature>
<dbReference type="InterPro" id="IPR005135">
    <property type="entry name" value="Endo/exonuclease/phosphatase"/>
</dbReference>
<feature type="domain" description="Endonuclease/exonuclease/phosphatase" evidence="2">
    <location>
        <begin position="134"/>
        <end position="343"/>
    </location>
</feature>
<organism evidence="3 4">
    <name type="scientific">Nocardioides lentus</name>
    <dbReference type="NCBI Taxonomy" id="338077"/>
    <lineage>
        <taxon>Bacteria</taxon>
        <taxon>Bacillati</taxon>
        <taxon>Actinomycetota</taxon>
        <taxon>Actinomycetes</taxon>
        <taxon>Propionibacteriales</taxon>
        <taxon>Nocardioidaceae</taxon>
        <taxon>Nocardioides</taxon>
    </lineage>
</organism>
<dbReference type="InterPro" id="IPR036691">
    <property type="entry name" value="Endo/exonu/phosph_ase_sf"/>
</dbReference>
<keyword evidence="1" id="KW-1133">Transmembrane helix</keyword>
<keyword evidence="3" id="KW-0540">Nuclease</keyword>
<evidence type="ECO:0000256" key="1">
    <source>
        <dbReference type="SAM" id="Phobius"/>
    </source>
</evidence>
<accession>A0ABN2PL49</accession>
<reference evidence="3 4" key="1">
    <citation type="journal article" date="2019" name="Int. J. Syst. Evol. Microbiol.">
        <title>The Global Catalogue of Microorganisms (GCM) 10K type strain sequencing project: providing services to taxonomists for standard genome sequencing and annotation.</title>
        <authorList>
            <consortium name="The Broad Institute Genomics Platform"/>
            <consortium name="The Broad Institute Genome Sequencing Center for Infectious Disease"/>
            <person name="Wu L."/>
            <person name="Ma J."/>
        </authorList>
    </citation>
    <scope>NUCLEOTIDE SEQUENCE [LARGE SCALE GENOMIC DNA]</scope>
    <source>
        <strain evidence="3 4">JCM 14046</strain>
    </source>
</reference>